<dbReference type="FunFam" id="3.10.129.10:FF:000021">
    <property type="entry name" value="Acyl-coenzyme A thioesterase 13"/>
    <property type="match status" value="1"/>
</dbReference>
<evidence type="ECO:0000256" key="14">
    <source>
        <dbReference type="ARBA" id="ARBA00058205"/>
    </source>
</evidence>
<comment type="function">
    <text evidence="14">Catalyzes the hydrolysis of acyl-CoAs into free fatty acids and coenzyme A (CoASH), regulating their respective intracellular levels. Has acyl-CoA thioesterase activity towards medium (C12) and long-chain (C18) fatty acyl-CoA substrates. Can also hydrolyze 3-hydroxyphenylacetyl-CoA and 3,4-dihydroxyphenylacetyl-CoA (in vitro). May play a role in controlling adaptive thermogenesis.</text>
</comment>
<evidence type="ECO:0000256" key="12">
    <source>
        <dbReference type="ARBA" id="ARBA00023242"/>
    </source>
</evidence>
<keyword evidence="11" id="KW-0206">Cytoskeleton</keyword>
<dbReference type="SUPFAM" id="SSF54637">
    <property type="entry name" value="Thioesterase/thiol ester dehydrase-isomerase"/>
    <property type="match status" value="1"/>
</dbReference>
<dbReference type="PANTHER" id="PTHR21660:SF1">
    <property type="entry name" value="ACYL-COENZYME A THIOESTERASE 13"/>
    <property type="match status" value="1"/>
</dbReference>
<evidence type="ECO:0000256" key="17">
    <source>
        <dbReference type="ARBA" id="ARBA00081533"/>
    </source>
</evidence>
<dbReference type="Proteomes" id="UP001515480">
    <property type="component" value="Unassembled WGS sequence"/>
</dbReference>
<evidence type="ECO:0000256" key="6">
    <source>
        <dbReference type="ARBA" id="ARBA00022490"/>
    </source>
</evidence>
<evidence type="ECO:0000256" key="1">
    <source>
        <dbReference type="ARBA" id="ARBA00004123"/>
    </source>
</evidence>
<protein>
    <recommendedName>
        <fullName evidence="16">Acyl-coenzyme A thioesterase 13</fullName>
    </recommendedName>
    <alternativeName>
        <fullName evidence="17">Hotdog-fold thioesterase superfamily member 2</fullName>
    </alternativeName>
    <alternativeName>
        <fullName evidence="18">Thioesterase superfamily member 2</fullName>
    </alternativeName>
</protein>
<feature type="domain" description="Thioesterase" evidence="19">
    <location>
        <begin position="87"/>
        <end position="156"/>
    </location>
</feature>
<evidence type="ECO:0000256" key="15">
    <source>
        <dbReference type="ARBA" id="ARBA00064709"/>
    </source>
</evidence>
<evidence type="ECO:0000256" key="5">
    <source>
        <dbReference type="ARBA" id="ARBA00008324"/>
    </source>
</evidence>
<proteinExistence type="inferred from homology"/>
<dbReference type="GO" id="GO:0005739">
    <property type="term" value="C:mitochondrion"/>
    <property type="evidence" value="ECO:0007669"/>
    <property type="project" value="UniProtKB-SubCell"/>
</dbReference>
<keyword evidence="10" id="KW-0496">Mitochondrion</keyword>
<evidence type="ECO:0000259" key="19">
    <source>
        <dbReference type="Pfam" id="PF03061"/>
    </source>
</evidence>
<evidence type="ECO:0000256" key="3">
    <source>
        <dbReference type="ARBA" id="ARBA00004186"/>
    </source>
</evidence>
<evidence type="ECO:0000256" key="18">
    <source>
        <dbReference type="ARBA" id="ARBA00083956"/>
    </source>
</evidence>
<dbReference type="EMBL" id="JBGBPQ010000012">
    <property type="protein sequence ID" value="KAL1515044.1"/>
    <property type="molecule type" value="Genomic_DNA"/>
</dbReference>
<evidence type="ECO:0000256" key="9">
    <source>
        <dbReference type="ARBA" id="ARBA00023098"/>
    </source>
</evidence>
<keyword evidence="8" id="KW-0007">Acetylation</keyword>
<dbReference type="AlphaFoldDB" id="A0AB34J6Q3"/>
<dbReference type="PANTHER" id="PTHR21660">
    <property type="entry name" value="THIOESTERASE SUPERFAMILY MEMBER-RELATED"/>
    <property type="match status" value="1"/>
</dbReference>
<evidence type="ECO:0000313" key="20">
    <source>
        <dbReference type="EMBL" id="KAL1515044.1"/>
    </source>
</evidence>
<evidence type="ECO:0000256" key="8">
    <source>
        <dbReference type="ARBA" id="ARBA00022990"/>
    </source>
</evidence>
<dbReference type="GO" id="GO:0047617">
    <property type="term" value="F:fatty acyl-CoA hydrolase activity"/>
    <property type="evidence" value="ECO:0007669"/>
    <property type="project" value="InterPro"/>
</dbReference>
<dbReference type="InterPro" id="IPR003736">
    <property type="entry name" value="PAAI_dom"/>
</dbReference>
<evidence type="ECO:0000256" key="7">
    <source>
        <dbReference type="ARBA" id="ARBA00022801"/>
    </source>
</evidence>
<accession>A0AB34J6Q3</accession>
<evidence type="ECO:0000256" key="10">
    <source>
        <dbReference type="ARBA" id="ARBA00023128"/>
    </source>
</evidence>
<keyword evidence="12" id="KW-0539">Nucleus</keyword>
<dbReference type="Gene3D" id="3.10.129.10">
    <property type="entry name" value="Hotdog Thioesterase"/>
    <property type="match status" value="1"/>
</dbReference>
<evidence type="ECO:0000256" key="16">
    <source>
        <dbReference type="ARBA" id="ARBA00067273"/>
    </source>
</evidence>
<evidence type="ECO:0000313" key="21">
    <source>
        <dbReference type="Proteomes" id="UP001515480"/>
    </source>
</evidence>
<keyword evidence="7" id="KW-0378">Hydrolase</keyword>
<comment type="catalytic activity">
    <reaction evidence="13">
        <text>a fatty acyl-CoA + H2O = a fatty acid + CoA + H(+)</text>
        <dbReference type="Rhea" id="RHEA:16781"/>
        <dbReference type="ChEBI" id="CHEBI:15377"/>
        <dbReference type="ChEBI" id="CHEBI:15378"/>
        <dbReference type="ChEBI" id="CHEBI:28868"/>
        <dbReference type="ChEBI" id="CHEBI:57287"/>
        <dbReference type="ChEBI" id="CHEBI:77636"/>
    </reaction>
    <physiologicalReaction direction="left-to-right" evidence="13">
        <dbReference type="Rhea" id="RHEA:16782"/>
    </physiologicalReaction>
</comment>
<dbReference type="InterPro" id="IPR006683">
    <property type="entry name" value="Thioestr_dom"/>
</dbReference>
<dbReference type="Pfam" id="PF03061">
    <property type="entry name" value="4HBT"/>
    <property type="match status" value="1"/>
</dbReference>
<sequence length="181" mass="18917">MFRRLLAASYPVRPSPAPSAARCASAATPSFLARAAAANDASALLGEFRSTGCFDQVLAAAGLRITKIGPEGVECSLRVTPTLTNNYGTLHGGAISTIVDVAGTLALLGRDPTRPGVSVEMNQTFCSSAKEGDQLHVFGSVLKYGRSLGFTEVMIHLAAKEEEGARGRVIAVGRHTKLFPS</sequence>
<comment type="similarity">
    <text evidence="5">Belongs to the thioesterase PaaI family.</text>
</comment>
<keyword evidence="9" id="KW-0443">Lipid metabolism</keyword>
<comment type="subunit">
    <text evidence="15">Homotetramer. Interacts with PCTP.</text>
</comment>
<dbReference type="GO" id="GO:0005634">
    <property type="term" value="C:nucleus"/>
    <property type="evidence" value="ECO:0007669"/>
    <property type="project" value="UniProtKB-SubCell"/>
</dbReference>
<comment type="subcellular location">
    <subcellularLocation>
        <location evidence="3">Cytoplasm</location>
        <location evidence="3">Cytoskeleton</location>
        <location evidence="3">Spindle</location>
    </subcellularLocation>
    <subcellularLocation>
        <location evidence="4">Cytoplasm</location>
        <location evidence="4">Cytosol</location>
    </subcellularLocation>
    <subcellularLocation>
        <location evidence="2">Mitochondrion</location>
    </subcellularLocation>
    <subcellularLocation>
        <location evidence="1">Nucleus</location>
    </subcellularLocation>
</comment>
<dbReference type="CDD" id="cd03443">
    <property type="entry name" value="PaaI_thioesterase"/>
    <property type="match status" value="1"/>
</dbReference>
<evidence type="ECO:0000256" key="4">
    <source>
        <dbReference type="ARBA" id="ARBA00004514"/>
    </source>
</evidence>
<dbReference type="GO" id="GO:0006629">
    <property type="term" value="P:lipid metabolic process"/>
    <property type="evidence" value="ECO:0007669"/>
    <property type="project" value="UniProtKB-KW"/>
</dbReference>
<gene>
    <name evidence="20" type="ORF">AB1Y20_004109</name>
</gene>
<evidence type="ECO:0000256" key="2">
    <source>
        <dbReference type="ARBA" id="ARBA00004173"/>
    </source>
</evidence>
<dbReference type="NCBIfam" id="TIGR00369">
    <property type="entry name" value="unchar_dom_1"/>
    <property type="match status" value="1"/>
</dbReference>
<dbReference type="GO" id="GO:0005829">
    <property type="term" value="C:cytosol"/>
    <property type="evidence" value="ECO:0007669"/>
    <property type="project" value="UniProtKB-SubCell"/>
</dbReference>
<evidence type="ECO:0000256" key="11">
    <source>
        <dbReference type="ARBA" id="ARBA00023212"/>
    </source>
</evidence>
<reference evidence="20 21" key="1">
    <citation type="journal article" date="2024" name="Science">
        <title>Giant polyketide synthase enzymes in the biosynthesis of giant marine polyether toxins.</title>
        <authorList>
            <person name="Fallon T.R."/>
            <person name="Shende V.V."/>
            <person name="Wierzbicki I.H."/>
            <person name="Pendleton A.L."/>
            <person name="Watervoot N.F."/>
            <person name="Auber R.P."/>
            <person name="Gonzalez D.J."/>
            <person name="Wisecaver J.H."/>
            <person name="Moore B.S."/>
        </authorList>
    </citation>
    <scope>NUCLEOTIDE SEQUENCE [LARGE SCALE GENOMIC DNA]</scope>
    <source>
        <strain evidence="20 21">12B1</strain>
    </source>
</reference>
<comment type="caution">
    <text evidence="20">The sequence shown here is derived from an EMBL/GenBank/DDBJ whole genome shotgun (WGS) entry which is preliminary data.</text>
</comment>
<keyword evidence="21" id="KW-1185">Reference proteome</keyword>
<organism evidence="20 21">
    <name type="scientific">Prymnesium parvum</name>
    <name type="common">Toxic golden alga</name>
    <dbReference type="NCBI Taxonomy" id="97485"/>
    <lineage>
        <taxon>Eukaryota</taxon>
        <taxon>Haptista</taxon>
        <taxon>Haptophyta</taxon>
        <taxon>Prymnesiophyceae</taxon>
        <taxon>Prymnesiales</taxon>
        <taxon>Prymnesiaceae</taxon>
        <taxon>Prymnesium</taxon>
    </lineage>
</organism>
<dbReference type="GO" id="GO:0005819">
    <property type="term" value="C:spindle"/>
    <property type="evidence" value="ECO:0007669"/>
    <property type="project" value="UniProtKB-SubCell"/>
</dbReference>
<dbReference type="InterPro" id="IPR039298">
    <property type="entry name" value="ACOT13"/>
</dbReference>
<evidence type="ECO:0000256" key="13">
    <source>
        <dbReference type="ARBA" id="ARBA00052976"/>
    </source>
</evidence>
<keyword evidence="6" id="KW-0963">Cytoplasm</keyword>
<name>A0AB34J6Q3_PRYPA</name>
<dbReference type="InterPro" id="IPR029069">
    <property type="entry name" value="HotDog_dom_sf"/>
</dbReference>